<keyword evidence="2" id="KW-1185">Reference proteome</keyword>
<name>A0A133UJF2_9EURY</name>
<proteinExistence type="predicted"/>
<evidence type="ECO:0000313" key="2">
    <source>
        <dbReference type="Proteomes" id="UP000070284"/>
    </source>
</evidence>
<protein>
    <submittedName>
        <fullName evidence="1">Uncharacterized protein</fullName>
    </submittedName>
</protein>
<comment type="caution">
    <text evidence="1">The sequence shown here is derived from an EMBL/GenBank/DDBJ whole genome shotgun (WGS) entry which is preliminary data.</text>
</comment>
<sequence>MFGTEGASAVAADVRKRYLLAAVVACRHFLTGLSSGSEAYYELDVKKKLVSMNKTKKEPGAKYFSGEITSRSGR</sequence>
<accession>A0A133UJF2</accession>
<gene>
    <name evidence="1" type="ORF">AKJ65_04750</name>
</gene>
<organism evidence="1 2">
    <name type="scientific">candidate division MSBL1 archaeon SCGC-AAA259E19</name>
    <dbReference type="NCBI Taxonomy" id="1698264"/>
    <lineage>
        <taxon>Archaea</taxon>
        <taxon>Methanobacteriati</taxon>
        <taxon>Methanobacteriota</taxon>
        <taxon>candidate division MSBL1</taxon>
    </lineage>
</organism>
<evidence type="ECO:0000313" key="1">
    <source>
        <dbReference type="EMBL" id="KXA94332.1"/>
    </source>
</evidence>
<reference evidence="1 2" key="1">
    <citation type="journal article" date="2016" name="Sci. Rep.">
        <title>Metabolic traits of an uncultured archaeal lineage -MSBL1- from brine pools of the Red Sea.</title>
        <authorList>
            <person name="Mwirichia R."/>
            <person name="Alam I."/>
            <person name="Rashid M."/>
            <person name="Vinu M."/>
            <person name="Ba-Alawi W."/>
            <person name="Anthony Kamau A."/>
            <person name="Kamanda Ngugi D."/>
            <person name="Goker M."/>
            <person name="Klenk H.P."/>
            <person name="Bajic V."/>
            <person name="Stingl U."/>
        </authorList>
    </citation>
    <scope>NUCLEOTIDE SEQUENCE [LARGE SCALE GENOMIC DNA]</scope>
    <source>
        <strain evidence="1">SCGC-AAA259E19</strain>
    </source>
</reference>
<dbReference type="AlphaFoldDB" id="A0A133UJF2"/>
<dbReference type="EMBL" id="LHXO01000065">
    <property type="protein sequence ID" value="KXA94332.1"/>
    <property type="molecule type" value="Genomic_DNA"/>
</dbReference>
<dbReference type="Proteomes" id="UP000070284">
    <property type="component" value="Unassembled WGS sequence"/>
</dbReference>